<organism evidence="1">
    <name type="scientific">viral metagenome</name>
    <dbReference type="NCBI Taxonomy" id="1070528"/>
    <lineage>
        <taxon>unclassified sequences</taxon>
        <taxon>metagenomes</taxon>
        <taxon>organismal metagenomes</taxon>
    </lineage>
</organism>
<name>A0A6C0FC83_9ZZZZ</name>
<sequence length="132" mass="15527">METIAAPELLEKEKYETQYKCYFHLNKHITNELRKTLNELGKDYMDIGKIGMFKNDQIIIEILLTDGEHCSQIKMNKEDFRISHSIDDFVLDLDVNLLMMRIGGVRNSRALRSIAKEEMKFVLYNDDEFDMG</sequence>
<protein>
    <submittedName>
        <fullName evidence="1">Uncharacterized protein</fullName>
    </submittedName>
</protein>
<reference evidence="1" key="1">
    <citation type="journal article" date="2020" name="Nature">
        <title>Giant virus diversity and host interactions through global metagenomics.</title>
        <authorList>
            <person name="Schulz F."/>
            <person name="Roux S."/>
            <person name="Paez-Espino D."/>
            <person name="Jungbluth S."/>
            <person name="Walsh D.A."/>
            <person name="Denef V.J."/>
            <person name="McMahon K.D."/>
            <person name="Konstantinidis K.T."/>
            <person name="Eloe-Fadrosh E.A."/>
            <person name="Kyrpides N.C."/>
            <person name="Woyke T."/>
        </authorList>
    </citation>
    <scope>NUCLEOTIDE SEQUENCE</scope>
    <source>
        <strain evidence="1">GVMAG-S-ERX556049-19</strain>
    </source>
</reference>
<evidence type="ECO:0000313" key="1">
    <source>
        <dbReference type="EMBL" id="QHT38159.1"/>
    </source>
</evidence>
<accession>A0A6C0FC83</accession>
<dbReference type="AlphaFoldDB" id="A0A6C0FC83"/>
<dbReference type="EMBL" id="MN738826">
    <property type="protein sequence ID" value="QHT38159.1"/>
    <property type="molecule type" value="Genomic_DNA"/>
</dbReference>
<proteinExistence type="predicted"/>